<evidence type="ECO:0000313" key="2">
    <source>
        <dbReference type="EMBL" id="RSD31822.1"/>
    </source>
</evidence>
<dbReference type="PANTHER" id="PTHR34815:SF2">
    <property type="entry name" value="N-ACETYLTRANSFERASE DOMAIN-CONTAINING PROTEIN"/>
    <property type="match status" value="1"/>
</dbReference>
<dbReference type="InterPro" id="IPR053013">
    <property type="entry name" value="LAT"/>
</dbReference>
<dbReference type="InterPro" id="IPR000182">
    <property type="entry name" value="GNAT_dom"/>
</dbReference>
<name>A0A3R9EHQ0_9VIBR</name>
<proteinExistence type="predicted"/>
<comment type="caution">
    <text evidence="2">The sequence shown here is derived from an EMBL/GenBank/DDBJ whole genome shotgun (WGS) entry which is preliminary data.</text>
</comment>
<keyword evidence="2" id="KW-0808">Transferase</keyword>
<reference evidence="2 3" key="1">
    <citation type="submission" date="2018-12" db="EMBL/GenBank/DDBJ databases">
        <title>Genomic taxonomy of the Vibrionaceae family.</title>
        <authorList>
            <person name="Gomez-Gil B."/>
            <person name="Enciso-Ibarra K."/>
        </authorList>
    </citation>
    <scope>NUCLEOTIDE SEQUENCE [LARGE SCALE GENOMIC DNA]</scope>
    <source>
        <strain evidence="2 3">CAIM 594</strain>
    </source>
</reference>
<dbReference type="SUPFAM" id="SSF55729">
    <property type="entry name" value="Acyl-CoA N-acyltransferases (Nat)"/>
    <property type="match status" value="1"/>
</dbReference>
<organism evidence="2 3">
    <name type="scientific">Vibrio pectenicida</name>
    <dbReference type="NCBI Taxonomy" id="62763"/>
    <lineage>
        <taxon>Bacteria</taxon>
        <taxon>Pseudomonadati</taxon>
        <taxon>Pseudomonadota</taxon>
        <taxon>Gammaproteobacteria</taxon>
        <taxon>Vibrionales</taxon>
        <taxon>Vibrionaceae</taxon>
        <taxon>Vibrio</taxon>
    </lineage>
</organism>
<evidence type="ECO:0000259" key="1">
    <source>
        <dbReference type="PROSITE" id="PS51186"/>
    </source>
</evidence>
<dbReference type="OrthoDB" id="1796458at2"/>
<accession>A0A3R9EHQ0</accession>
<evidence type="ECO:0000313" key="3">
    <source>
        <dbReference type="Proteomes" id="UP000269041"/>
    </source>
</evidence>
<dbReference type="RefSeq" id="WP_125320503.1">
    <property type="nucleotide sequence ID" value="NZ_AP024890.1"/>
</dbReference>
<dbReference type="CDD" id="cd04301">
    <property type="entry name" value="NAT_SF"/>
    <property type="match status" value="1"/>
</dbReference>
<sequence>MKLRKATIDELDSIYAMGFDVWGDGLPFQEYLFQCRQSKKYQSGVWYVLTEQETVVSSLIVYQDMFNLKQDCFGIGSVATSPSHRQKAYASMLINLVKAKLFEEQHCKALYLHSDINHKFYKKLGFTRILDSNCMLCSNDESLFSSPIPYYF</sequence>
<dbReference type="Pfam" id="PF00583">
    <property type="entry name" value="Acetyltransf_1"/>
    <property type="match status" value="1"/>
</dbReference>
<dbReference type="EMBL" id="RSFA01000022">
    <property type="protein sequence ID" value="RSD31822.1"/>
    <property type="molecule type" value="Genomic_DNA"/>
</dbReference>
<dbReference type="PANTHER" id="PTHR34815">
    <property type="entry name" value="LYSINE ACETYLTRANSFERASE"/>
    <property type="match status" value="1"/>
</dbReference>
<dbReference type="PROSITE" id="PS51186">
    <property type="entry name" value="GNAT"/>
    <property type="match status" value="1"/>
</dbReference>
<dbReference type="AlphaFoldDB" id="A0A3R9EHQ0"/>
<dbReference type="GO" id="GO:0016747">
    <property type="term" value="F:acyltransferase activity, transferring groups other than amino-acyl groups"/>
    <property type="evidence" value="ECO:0007669"/>
    <property type="project" value="InterPro"/>
</dbReference>
<dbReference type="Proteomes" id="UP000269041">
    <property type="component" value="Unassembled WGS sequence"/>
</dbReference>
<dbReference type="InterPro" id="IPR016181">
    <property type="entry name" value="Acyl_CoA_acyltransferase"/>
</dbReference>
<protein>
    <submittedName>
        <fullName evidence="2">GNAT family N-acetyltransferase</fullName>
    </submittedName>
</protein>
<feature type="domain" description="N-acetyltransferase" evidence="1">
    <location>
        <begin position="1"/>
        <end position="149"/>
    </location>
</feature>
<gene>
    <name evidence="2" type="ORF">EJA03_06885</name>
</gene>
<dbReference type="Gene3D" id="3.40.630.30">
    <property type="match status" value="1"/>
</dbReference>
<keyword evidence="3" id="KW-1185">Reference proteome</keyword>